<keyword evidence="3" id="KW-1003">Cell membrane</keyword>
<evidence type="ECO:0000313" key="17">
    <source>
        <dbReference type="Proteomes" id="UP000265000"/>
    </source>
</evidence>
<dbReference type="Gene3D" id="3.40.50.1820">
    <property type="entry name" value="alpha/beta hydrolase"/>
    <property type="match status" value="1"/>
</dbReference>
<keyword evidence="10" id="KW-1015">Disulfide bond</keyword>
<dbReference type="STRING" id="8078.ENSFHEP00000024254"/>
<keyword evidence="17" id="KW-1185">Reference proteome</keyword>
<dbReference type="SUPFAM" id="SSF53474">
    <property type="entry name" value="alpha/beta-Hydrolases"/>
    <property type="match status" value="1"/>
</dbReference>
<dbReference type="Ensembl" id="ENSFHET00000008259.1">
    <property type="protein sequence ID" value="ENSFHEP00000024254.1"/>
    <property type="gene ID" value="ENSFHEG00000005719.1"/>
</dbReference>
<feature type="region of interest" description="Disordered" evidence="13">
    <location>
        <begin position="637"/>
        <end position="693"/>
    </location>
</feature>
<evidence type="ECO:0000256" key="6">
    <source>
        <dbReference type="ARBA" id="ARBA00022889"/>
    </source>
</evidence>
<evidence type="ECO:0000256" key="12">
    <source>
        <dbReference type="ARBA" id="ARBA00034103"/>
    </source>
</evidence>
<dbReference type="AlphaFoldDB" id="A0A3Q2QCG3"/>
<dbReference type="GeneTree" id="ENSGT00940000166430"/>
<evidence type="ECO:0000256" key="8">
    <source>
        <dbReference type="ARBA" id="ARBA00023018"/>
    </source>
</evidence>
<evidence type="ECO:0000313" key="16">
    <source>
        <dbReference type="Ensembl" id="ENSFHEP00000024254.1"/>
    </source>
</evidence>
<evidence type="ECO:0000256" key="3">
    <source>
        <dbReference type="ARBA" id="ARBA00022475"/>
    </source>
</evidence>
<reference evidence="16" key="1">
    <citation type="submission" date="2025-08" db="UniProtKB">
        <authorList>
            <consortium name="Ensembl"/>
        </authorList>
    </citation>
    <scope>IDENTIFICATION</scope>
</reference>
<dbReference type="GO" id="GO:0005886">
    <property type="term" value="C:plasma membrane"/>
    <property type="evidence" value="ECO:0007669"/>
    <property type="project" value="UniProtKB-SubCell"/>
</dbReference>
<dbReference type="GeneID" id="105918382"/>
<proteinExistence type="inferred from homology"/>
<dbReference type="InterPro" id="IPR002018">
    <property type="entry name" value="CarbesteraseB"/>
</dbReference>
<evidence type="ECO:0000256" key="5">
    <source>
        <dbReference type="ARBA" id="ARBA00022729"/>
    </source>
</evidence>
<evidence type="ECO:0000256" key="10">
    <source>
        <dbReference type="ARBA" id="ARBA00023157"/>
    </source>
</evidence>
<reference evidence="16" key="2">
    <citation type="submission" date="2025-09" db="UniProtKB">
        <authorList>
            <consortium name="Ensembl"/>
        </authorList>
    </citation>
    <scope>IDENTIFICATION</scope>
</reference>
<name>A0A3Q2QCG3_FUNHE</name>
<keyword evidence="7 14" id="KW-1133">Transmembrane helix</keyword>
<dbReference type="GO" id="GO:0045202">
    <property type="term" value="C:synapse"/>
    <property type="evidence" value="ECO:0007669"/>
    <property type="project" value="UniProtKB-SubCell"/>
</dbReference>
<evidence type="ECO:0000256" key="9">
    <source>
        <dbReference type="ARBA" id="ARBA00023136"/>
    </source>
</evidence>
<dbReference type="GO" id="GO:0007155">
    <property type="term" value="P:cell adhesion"/>
    <property type="evidence" value="ECO:0007669"/>
    <property type="project" value="UniProtKB-KW"/>
</dbReference>
<evidence type="ECO:0000256" key="1">
    <source>
        <dbReference type="ARBA" id="ARBA00004251"/>
    </source>
</evidence>
<dbReference type="InterPro" id="IPR000460">
    <property type="entry name" value="Nlgn"/>
</dbReference>
<dbReference type="InterPro" id="IPR051093">
    <property type="entry name" value="Neuroligin/BSAL"/>
</dbReference>
<evidence type="ECO:0000256" key="2">
    <source>
        <dbReference type="ARBA" id="ARBA00005964"/>
    </source>
</evidence>
<sequence>MVYPSHYWSELTEQTRSRWLSTVTPAMYALPLTLSKQSRRRLLTRTRPFRFMADCCLMTVLGLVLFLSLASCQRMDPAKHPIVSTHYGKLRGIKKDLNNEILGPVEQYLGVPYATAPIGDRRFQPPEAPGSWQEIRNATQFAPVCPQNVHGVLPEIMLPVWFTDNLDVAAGYIQNQSEDCLYLNIYVPTEDDIRDRRKKPVMLFIHGGSYMEGTGNMFDASVLAAYGNVIVVTMNYRLGVLGFLSTGDQSAKGNYGLLDQIQALRWLNENIGHFGGDPERITIFGSGAGASCVNLLILSHHSEGLFHRAIAQSGTAISSWSVNYQPLKYTKILARKVGCTYSETADLVDCLRRKTFRELVDQDIQPARYHIAFGPVVDGDVVPDDPEILMQQGEFLNYDILIGVNQGEGLKFVDDSEDNDGISAAAFDYTISNFVDNLYGYPEGKDILRETIKFMYTDWADRDNGDMRRKTLLALFTDHQWVAPAVATAKLHAEFQSPVYFYTFYHHCQTETRPEWADAAHGDEIPYVFGVPMIGATDLFPCNFSKNDVMLSAVVMTYWTNFAKTGDPNLPVPQDTKFIHTKPNRFEEVIWTKFTPKDKQYLHIGLKPRVRDNYRANKVAFWLELVPHLHSLHEIFPTTTRSPTGPGPGLDTVRPRPKTPGPRTTPQPYPAFPLDPEPEGSERPHQDLFPGDTRDYSTELSVTVAVGASLLFLNILAFAALYYKRDKRHEMRRHRLSPQRGVPANDLAHSQEEEIMSLQMKHSEHDAHHDLEPLRPHDILRPSCPPDYTLALRRAPDDVPLMTPNTITMIPSTITSMQPLHAFNTFPSTGHNNTLPHPHSTTRV</sequence>
<feature type="transmembrane region" description="Helical" evidence="14">
    <location>
        <begin position="700"/>
        <end position="723"/>
    </location>
</feature>
<dbReference type="RefSeq" id="XP_036002600.1">
    <property type="nucleotide sequence ID" value="XM_036146707.1"/>
</dbReference>
<organism evidence="16 17">
    <name type="scientific">Fundulus heteroclitus</name>
    <name type="common">Killifish</name>
    <name type="synonym">Mummichog</name>
    <dbReference type="NCBI Taxonomy" id="8078"/>
    <lineage>
        <taxon>Eukaryota</taxon>
        <taxon>Metazoa</taxon>
        <taxon>Chordata</taxon>
        <taxon>Craniata</taxon>
        <taxon>Vertebrata</taxon>
        <taxon>Euteleostomi</taxon>
        <taxon>Actinopterygii</taxon>
        <taxon>Neopterygii</taxon>
        <taxon>Teleostei</taxon>
        <taxon>Neoteleostei</taxon>
        <taxon>Acanthomorphata</taxon>
        <taxon>Ovalentaria</taxon>
        <taxon>Atherinomorphae</taxon>
        <taxon>Cyprinodontiformes</taxon>
        <taxon>Fundulidae</taxon>
        <taxon>Fundulus</taxon>
    </lineage>
</organism>
<dbReference type="PRINTS" id="PR01090">
    <property type="entry name" value="NEUROLIGIN"/>
</dbReference>
<protein>
    <submittedName>
        <fullName evidence="16">Neuroligin 2</fullName>
    </submittedName>
</protein>
<dbReference type="Proteomes" id="UP000265000">
    <property type="component" value="Unplaced"/>
</dbReference>
<comment type="similarity">
    <text evidence="2">Belongs to the type-B carboxylesterase/lipase family.</text>
</comment>
<dbReference type="CTD" id="556158"/>
<accession>A0A3Q2QCG3</accession>
<evidence type="ECO:0000256" key="11">
    <source>
        <dbReference type="ARBA" id="ARBA00023180"/>
    </source>
</evidence>
<feature type="compositionally biased region" description="Pro residues" evidence="13">
    <location>
        <begin position="658"/>
        <end position="675"/>
    </location>
</feature>
<keyword evidence="8" id="KW-0770">Synapse</keyword>
<evidence type="ECO:0000256" key="7">
    <source>
        <dbReference type="ARBA" id="ARBA00022989"/>
    </source>
</evidence>
<feature type="domain" description="Carboxylesterase type B" evidence="15">
    <location>
        <begin position="80"/>
        <end position="622"/>
    </location>
</feature>
<dbReference type="InterPro" id="IPR029058">
    <property type="entry name" value="AB_hydrolase_fold"/>
</dbReference>
<dbReference type="PANTHER" id="PTHR43903">
    <property type="entry name" value="NEUROLIGIN"/>
    <property type="match status" value="1"/>
</dbReference>
<evidence type="ECO:0000256" key="14">
    <source>
        <dbReference type="SAM" id="Phobius"/>
    </source>
</evidence>
<dbReference type="GO" id="GO:0007416">
    <property type="term" value="P:synapse assembly"/>
    <property type="evidence" value="ECO:0007669"/>
    <property type="project" value="UniProtKB-ARBA"/>
</dbReference>
<evidence type="ECO:0000259" key="15">
    <source>
        <dbReference type="Pfam" id="PF00135"/>
    </source>
</evidence>
<feature type="compositionally biased region" description="Basic and acidic residues" evidence="13">
    <location>
        <begin position="680"/>
        <end position="693"/>
    </location>
</feature>
<keyword evidence="11" id="KW-0325">Glycoprotein</keyword>
<evidence type="ECO:0000256" key="4">
    <source>
        <dbReference type="ARBA" id="ARBA00022692"/>
    </source>
</evidence>
<dbReference type="Pfam" id="PF00135">
    <property type="entry name" value="COesterase"/>
    <property type="match status" value="1"/>
</dbReference>
<keyword evidence="5" id="KW-0732">Signal</keyword>
<evidence type="ECO:0000256" key="13">
    <source>
        <dbReference type="SAM" id="MobiDB-lite"/>
    </source>
</evidence>
<dbReference type="GO" id="GO:0042043">
    <property type="term" value="F:neurexin family protein binding"/>
    <property type="evidence" value="ECO:0007669"/>
    <property type="project" value="InterPro"/>
</dbReference>
<comment type="subcellular location">
    <subcellularLocation>
        <location evidence="1">Cell membrane</location>
        <topology evidence="1">Single-pass type I membrane protein</topology>
    </subcellularLocation>
    <subcellularLocation>
        <location evidence="12">Synapse</location>
    </subcellularLocation>
</comment>
<keyword evidence="4 14" id="KW-0812">Transmembrane</keyword>
<dbReference type="InterPro" id="IPR019819">
    <property type="entry name" value="Carboxylesterase_B_CS"/>
</dbReference>
<dbReference type="PROSITE" id="PS00941">
    <property type="entry name" value="CARBOXYLESTERASE_B_2"/>
    <property type="match status" value="1"/>
</dbReference>
<dbReference type="FunFam" id="3.40.50.1820:FF:000001">
    <property type="entry name" value="Neuroligin 3 isoform"/>
    <property type="match status" value="1"/>
</dbReference>
<feature type="transmembrane region" description="Helical" evidence="14">
    <location>
        <begin position="49"/>
        <end position="70"/>
    </location>
</feature>
<keyword evidence="6" id="KW-0130">Cell adhesion</keyword>
<keyword evidence="9 14" id="KW-0472">Membrane</keyword>